<evidence type="ECO:0000256" key="2">
    <source>
        <dbReference type="ARBA" id="ARBA00001946"/>
    </source>
</evidence>
<evidence type="ECO:0000256" key="13">
    <source>
        <dbReference type="ARBA" id="ARBA00041467"/>
    </source>
</evidence>
<dbReference type="GO" id="GO:0004614">
    <property type="term" value="F:phosphoglucomutase activity"/>
    <property type="evidence" value="ECO:0007669"/>
    <property type="project" value="UniProtKB-EC"/>
</dbReference>
<dbReference type="Pfam" id="PF02879">
    <property type="entry name" value="PGM_PMM_II"/>
    <property type="match status" value="1"/>
</dbReference>
<evidence type="ECO:0000256" key="1">
    <source>
        <dbReference type="ARBA" id="ARBA00000443"/>
    </source>
</evidence>
<dbReference type="Pfam" id="PF00408">
    <property type="entry name" value="PGM_PMM_IV"/>
    <property type="match status" value="1"/>
</dbReference>
<dbReference type="Gene3D" id="3.30.310.50">
    <property type="entry name" value="Alpha-D-phosphohexomutase, C-terminal domain"/>
    <property type="match status" value="1"/>
</dbReference>
<keyword evidence="10" id="KW-0413">Isomerase</keyword>
<evidence type="ECO:0000256" key="3">
    <source>
        <dbReference type="ARBA" id="ARBA00005164"/>
    </source>
</evidence>
<dbReference type="InterPro" id="IPR005844">
    <property type="entry name" value="A-D-PHexomutase_a/b/a-I"/>
</dbReference>
<evidence type="ECO:0000256" key="7">
    <source>
        <dbReference type="ARBA" id="ARBA00022553"/>
    </source>
</evidence>
<dbReference type="RefSeq" id="WP_050738829.1">
    <property type="nucleotide sequence ID" value="NZ_LGYO01000007.1"/>
</dbReference>
<dbReference type="STRING" id="52689.AKG39_02760"/>
<dbReference type="GO" id="GO:0008973">
    <property type="term" value="F:phosphopentomutase activity"/>
    <property type="evidence" value="ECO:0007669"/>
    <property type="project" value="TreeGrafter"/>
</dbReference>
<dbReference type="InterPro" id="IPR016066">
    <property type="entry name" value="A-D-PHexomutase_CS"/>
</dbReference>
<dbReference type="SUPFAM" id="SSF55957">
    <property type="entry name" value="Phosphoglucomutase, C-terminal domain"/>
    <property type="match status" value="1"/>
</dbReference>
<dbReference type="GO" id="GO:0000287">
    <property type="term" value="F:magnesium ion binding"/>
    <property type="evidence" value="ECO:0007669"/>
    <property type="project" value="InterPro"/>
</dbReference>
<sequence length="567" mass="62795">MDYKKIRELWLSQSNLDQGLRQELENLTDEKEIEDCFYTDLEFGTGGMRGKIGPGTNRMNIYTVAKATRGFGQYLLKKNIQNCEKGVVIAYDSRHKSREFAETAAGVLGKMGLMAYLFEELRPTPELSFAVRQLNAAGGIVITASHNPKEYNGYKVYGPDGGQMVTESADALIAEIATVKDSFDIPTMTLKEGLNQGIIAMVGEKMDLAFSKAVESVCLPNPDSQLKVVFTPLHGAGNKPVRRVLSDLGYQDVFVVKEQELPDGDFTTAPYPNPEDPAVFTLAIKLAQEKDADLIIGTDPDGDRVGVIAKDAKGEYVFFTGNQTGALLVDYYLKTRTDLPENKLVVKTIVTSELGGIVAKSHGAAVMDVLTGFKYIGELATELENTKEYTFVFGYEESYGYLAGNHARDKDAVVASALVCEMTDYYKKQGLTLQDALIALYEKHGYFVEDVMALTLEGITGKAKIIEIMEKFRTLNFPGFANAKLVKFNDYQTRVSDDLVNARKTEIELPESNVLKFIFDDYSWFALRPSGTEPKLKIYFSVTGKTAEEAEEKKAILKQLVTELING</sequence>
<evidence type="ECO:0000259" key="18">
    <source>
        <dbReference type="Pfam" id="PF02880"/>
    </source>
</evidence>
<gene>
    <name evidence="19" type="ORF">AKG39_02760</name>
</gene>
<dbReference type="CDD" id="cd05799">
    <property type="entry name" value="PGM2"/>
    <property type="match status" value="1"/>
</dbReference>
<proteinExistence type="inferred from homology"/>
<keyword evidence="20" id="KW-1185">Reference proteome</keyword>
<dbReference type="Gene3D" id="3.40.120.10">
    <property type="entry name" value="Alpha-D-Glucose-1,6-Bisphosphate, subunit A, domain 3"/>
    <property type="match status" value="3"/>
</dbReference>
<comment type="pathway">
    <text evidence="3">Glycolipid metabolism; diglucosyl-diacylglycerol biosynthesis.</text>
</comment>
<evidence type="ECO:0000256" key="14">
    <source>
        <dbReference type="RuleBase" id="RU004326"/>
    </source>
</evidence>
<dbReference type="Pfam" id="PF02878">
    <property type="entry name" value="PGM_PMM_I"/>
    <property type="match status" value="1"/>
</dbReference>
<evidence type="ECO:0000259" key="15">
    <source>
        <dbReference type="Pfam" id="PF00408"/>
    </source>
</evidence>
<keyword evidence="7" id="KW-0597">Phosphoprotein</keyword>
<organism evidence="19 20">
    <name type="scientific">Acetobacterium bakii</name>
    <dbReference type="NCBI Taxonomy" id="52689"/>
    <lineage>
        <taxon>Bacteria</taxon>
        <taxon>Bacillati</taxon>
        <taxon>Bacillota</taxon>
        <taxon>Clostridia</taxon>
        <taxon>Eubacteriales</taxon>
        <taxon>Eubacteriaceae</taxon>
        <taxon>Acetobacterium</taxon>
    </lineage>
</organism>
<evidence type="ECO:0000259" key="16">
    <source>
        <dbReference type="Pfam" id="PF02878"/>
    </source>
</evidence>
<dbReference type="OrthoDB" id="9806956at2"/>
<dbReference type="PANTHER" id="PTHR45745">
    <property type="entry name" value="PHOSPHOMANNOMUTASE 45A"/>
    <property type="match status" value="1"/>
</dbReference>
<dbReference type="InterPro" id="IPR005845">
    <property type="entry name" value="A-D-PHexomutase_a/b/a-II"/>
</dbReference>
<evidence type="ECO:0000313" key="19">
    <source>
        <dbReference type="EMBL" id="KNZ43092.1"/>
    </source>
</evidence>
<evidence type="ECO:0000256" key="10">
    <source>
        <dbReference type="ARBA" id="ARBA00023235"/>
    </source>
</evidence>
<accession>A0A0L6U428</accession>
<dbReference type="InterPro" id="IPR005841">
    <property type="entry name" value="Alpha-D-phosphohexomutase_SF"/>
</dbReference>
<dbReference type="PANTHER" id="PTHR45745:SF1">
    <property type="entry name" value="PHOSPHOGLUCOMUTASE 2B-RELATED"/>
    <property type="match status" value="1"/>
</dbReference>
<comment type="cofactor">
    <cofactor evidence="2">
        <name>Mg(2+)</name>
        <dbReference type="ChEBI" id="CHEBI:18420"/>
    </cofactor>
</comment>
<comment type="similarity">
    <text evidence="5 14">Belongs to the phosphohexose mutase family.</text>
</comment>
<evidence type="ECO:0000256" key="11">
    <source>
        <dbReference type="ARBA" id="ARBA00039995"/>
    </source>
</evidence>
<dbReference type="InterPro" id="IPR005846">
    <property type="entry name" value="A-D-PHexomutase_a/b/a-III"/>
</dbReference>
<dbReference type="InterPro" id="IPR005843">
    <property type="entry name" value="A-D-PHexomutase_C"/>
</dbReference>
<reference evidence="20" key="1">
    <citation type="submission" date="2015-07" db="EMBL/GenBank/DDBJ databases">
        <title>Draft genome sequence of Acetobacterium bakii DSM 8293, a potential psychrophilic chemical producer through syngas fermentation.</title>
        <authorList>
            <person name="Song Y."/>
            <person name="Hwang S."/>
            <person name="Cho B.-K."/>
        </authorList>
    </citation>
    <scope>NUCLEOTIDE SEQUENCE [LARGE SCALE GENOMIC DNA]</scope>
    <source>
        <strain evidence="20">DSM 8239</strain>
    </source>
</reference>
<evidence type="ECO:0000259" key="17">
    <source>
        <dbReference type="Pfam" id="PF02879"/>
    </source>
</evidence>
<evidence type="ECO:0000256" key="12">
    <source>
        <dbReference type="ARBA" id="ARBA00041398"/>
    </source>
</evidence>
<evidence type="ECO:0000256" key="8">
    <source>
        <dbReference type="ARBA" id="ARBA00022723"/>
    </source>
</evidence>
<evidence type="ECO:0000256" key="5">
    <source>
        <dbReference type="ARBA" id="ARBA00010231"/>
    </source>
</evidence>
<comment type="catalytic activity">
    <reaction evidence="1">
        <text>alpha-D-glucose 1-phosphate = alpha-D-glucose 6-phosphate</text>
        <dbReference type="Rhea" id="RHEA:23536"/>
        <dbReference type="ChEBI" id="CHEBI:58225"/>
        <dbReference type="ChEBI" id="CHEBI:58601"/>
        <dbReference type="EC" id="5.4.2.2"/>
    </reaction>
</comment>
<feature type="domain" description="Alpha-D-phosphohexomutase alpha/beta/alpha" evidence="17">
    <location>
        <begin position="220"/>
        <end position="311"/>
    </location>
</feature>
<dbReference type="Proteomes" id="UP000036873">
    <property type="component" value="Unassembled WGS sequence"/>
</dbReference>
<feature type="domain" description="Alpha-D-phosphohexomutase alpha/beta/alpha" evidence="18">
    <location>
        <begin position="321"/>
        <end position="441"/>
    </location>
</feature>
<keyword evidence="9 14" id="KW-0460">Magnesium</keyword>
<dbReference type="InterPro" id="IPR016055">
    <property type="entry name" value="A-D-PHexomutase_a/b/a-I/II/III"/>
</dbReference>
<evidence type="ECO:0000256" key="4">
    <source>
        <dbReference type="ARBA" id="ARBA00005189"/>
    </source>
</evidence>
<feature type="domain" description="Alpha-D-phosphohexomutase C-terminal" evidence="15">
    <location>
        <begin position="506"/>
        <end position="557"/>
    </location>
</feature>
<dbReference type="EC" id="5.4.2.2" evidence="6"/>
<dbReference type="GO" id="GO:0006166">
    <property type="term" value="P:purine ribonucleoside salvage"/>
    <property type="evidence" value="ECO:0007669"/>
    <property type="project" value="TreeGrafter"/>
</dbReference>
<dbReference type="GO" id="GO:0005975">
    <property type="term" value="P:carbohydrate metabolic process"/>
    <property type="evidence" value="ECO:0007669"/>
    <property type="project" value="InterPro"/>
</dbReference>
<dbReference type="AlphaFoldDB" id="A0A0L6U428"/>
<dbReference type="Pfam" id="PF02880">
    <property type="entry name" value="PGM_PMM_III"/>
    <property type="match status" value="1"/>
</dbReference>
<keyword evidence="8 14" id="KW-0479">Metal-binding</keyword>
<dbReference type="EMBL" id="LGYO01000007">
    <property type="protein sequence ID" value="KNZ43092.1"/>
    <property type="molecule type" value="Genomic_DNA"/>
</dbReference>
<comment type="caution">
    <text evidence="19">The sequence shown here is derived from an EMBL/GenBank/DDBJ whole genome shotgun (WGS) entry which is preliminary data.</text>
</comment>
<comment type="pathway">
    <text evidence="4">Lipid metabolism.</text>
</comment>
<dbReference type="PATRIC" id="fig|52689.4.peg.3474"/>
<evidence type="ECO:0000256" key="6">
    <source>
        <dbReference type="ARBA" id="ARBA00012728"/>
    </source>
</evidence>
<dbReference type="PROSITE" id="PS00710">
    <property type="entry name" value="PGM_PMM"/>
    <property type="match status" value="1"/>
</dbReference>
<feature type="domain" description="Alpha-D-phosphohexomutase alpha/beta/alpha" evidence="16">
    <location>
        <begin position="42"/>
        <end position="179"/>
    </location>
</feature>
<name>A0A0L6U428_9FIRM</name>
<dbReference type="PRINTS" id="PR00509">
    <property type="entry name" value="PGMPMM"/>
</dbReference>
<dbReference type="SUPFAM" id="SSF53738">
    <property type="entry name" value="Phosphoglucomutase, first 3 domains"/>
    <property type="match status" value="3"/>
</dbReference>
<evidence type="ECO:0000256" key="9">
    <source>
        <dbReference type="ARBA" id="ARBA00022842"/>
    </source>
</evidence>
<evidence type="ECO:0000313" key="20">
    <source>
        <dbReference type="Proteomes" id="UP000036873"/>
    </source>
</evidence>
<protein>
    <recommendedName>
        <fullName evidence="11">Phosphoglucomutase</fullName>
        <ecNumber evidence="6">5.4.2.2</ecNumber>
    </recommendedName>
    <alternativeName>
        <fullName evidence="13">Alpha-phosphoglucomutase</fullName>
    </alternativeName>
    <alternativeName>
        <fullName evidence="12">Glucose phosphomutase</fullName>
    </alternativeName>
</protein>
<dbReference type="InterPro" id="IPR036900">
    <property type="entry name" value="A-D-PHexomutase_C_sf"/>
</dbReference>